<evidence type="ECO:0000313" key="2">
    <source>
        <dbReference type="EMBL" id="TDR35534.1"/>
    </source>
</evidence>
<dbReference type="RefSeq" id="WP_109348741.1">
    <property type="nucleotide sequence ID" value="NZ_BJUE01000007.1"/>
</dbReference>
<dbReference type="Proteomes" id="UP000294641">
    <property type="component" value="Unassembled WGS sequence"/>
</dbReference>
<proteinExistence type="predicted"/>
<protein>
    <submittedName>
        <fullName evidence="2">Phage terminase small subunit</fullName>
    </submittedName>
</protein>
<accession>A0A8B4Q922</accession>
<gene>
    <name evidence="2" type="ORF">DFR61_13029</name>
    <name evidence="1" type="ORF">NCTC10597_00874</name>
</gene>
<dbReference type="AlphaFoldDB" id="A0A8B4Q922"/>
<dbReference type="Pfam" id="PF05119">
    <property type="entry name" value="Terminase_4"/>
    <property type="match status" value="1"/>
</dbReference>
<reference evidence="2 4" key="2">
    <citation type="submission" date="2019-03" db="EMBL/GenBank/DDBJ databases">
        <title>Genomic Encyclopedia of Type Strains, Phase IV (KMG-IV): sequencing the most valuable type-strain genomes for metagenomic binning, comparative biology and taxonomic classification.</title>
        <authorList>
            <person name="Goeker M."/>
        </authorList>
    </citation>
    <scope>NUCLEOTIDE SEQUENCE [LARGE SCALE GENOMIC DNA]</scope>
    <source>
        <strain evidence="2 4">DSM 20580</strain>
    </source>
</reference>
<dbReference type="EMBL" id="SNZG01000030">
    <property type="protein sequence ID" value="TDR35534.1"/>
    <property type="molecule type" value="Genomic_DNA"/>
</dbReference>
<dbReference type="Proteomes" id="UP000254330">
    <property type="component" value="Unassembled WGS sequence"/>
</dbReference>
<sequence length="138" mass="16102">MARMSKKRRLELLDEARADEELRIMELLKEEDLFQKSLTPLIENYLDAFVIYKTMYDKWLDLGFPPTKTHTNKAGAVNEMKHPLSQQVETWNEKKNKLLDLLGMTNKGKSVQKTTNNQAVNASVDELAAHRNKWRKVK</sequence>
<organism evidence="1 3">
    <name type="scientific">Kurthia zopfii</name>
    <dbReference type="NCBI Taxonomy" id="1650"/>
    <lineage>
        <taxon>Bacteria</taxon>
        <taxon>Bacillati</taxon>
        <taxon>Bacillota</taxon>
        <taxon>Bacilli</taxon>
        <taxon>Bacillales</taxon>
        <taxon>Caryophanaceae</taxon>
        <taxon>Kurthia</taxon>
    </lineage>
</organism>
<keyword evidence="4" id="KW-1185">Reference proteome</keyword>
<dbReference type="OrthoDB" id="2327083at2"/>
<reference evidence="1 3" key="1">
    <citation type="submission" date="2018-06" db="EMBL/GenBank/DDBJ databases">
        <authorList>
            <consortium name="Pathogen Informatics"/>
            <person name="Doyle S."/>
        </authorList>
    </citation>
    <scope>NUCLEOTIDE SEQUENCE [LARGE SCALE GENOMIC DNA]</scope>
    <source>
        <strain evidence="1 3">NCTC10597</strain>
    </source>
</reference>
<name>A0A8B4Q922_9BACL</name>
<dbReference type="InterPro" id="IPR006448">
    <property type="entry name" value="Phage_term_ssu_P27"/>
</dbReference>
<evidence type="ECO:0000313" key="4">
    <source>
        <dbReference type="Proteomes" id="UP000294641"/>
    </source>
</evidence>
<evidence type="ECO:0000313" key="3">
    <source>
        <dbReference type="Proteomes" id="UP000254330"/>
    </source>
</evidence>
<evidence type="ECO:0000313" key="1">
    <source>
        <dbReference type="EMBL" id="STX09204.1"/>
    </source>
</evidence>
<dbReference type="EMBL" id="UGNP01000001">
    <property type="protein sequence ID" value="STX09204.1"/>
    <property type="molecule type" value="Genomic_DNA"/>
</dbReference>
<comment type="caution">
    <text evidence="1">The sequence shown here is derived from an EMBL/GenBank/DDBJ whole genome shotgun (WGS) entry which is preliminary data.</text>
</comment>